<dbReference type="EMBL" id="JAIWYP010000001">
    <property type="protein sequence ID" value="KAH3890510.1"/>
    <property type="molecule type" value="Genomic_DNA"/>
</dbReference>
<accession>A0A9D4N7L2</accession>
<protein>
    <submittedName>
        <fullName evidence="2">Uncharacterized protein</fullName>
    </submittedName>
</protein>
<gene>
    <name evidence="2" type="ORF">DPMN_014594</name>
</gene>
<keyword evidence="1" id="KW-0472">Membrane</keyword>
<reference evidence="2" key="2">
    <citation type="submission" date="2020-11" db="EMBL/GenBank/DDBJ databases">
        <authorList>
            <person name="McCartney M.A."/>
            <person name="Auch B."/>
            <person name="Kono T."/>
            <person name="Mallez S."/>
            <person name="Becker A."/>
            <person name="Gohl D.M."/>
            <person name="Silverstein K.A.T."/>
            <person name="Koren S."/>
            <person name="Bechman K.B."/>
            <person name="Herman A."/>
            <person name="Abrahante J.E."/>
            <person name="Garbe J."/>
        </authorList>
    </citation>
    <scope>NUCLEOTIDE SEQUENCE</scope>
    <source>
        <strain evidence="2">Duluth1</strain>
        <tissue evidence="2">Whole animal</tissue>
    </source>
</reference>
<keyword evidence="1" id="KW-1133">Transmembrane helix</keyword>
<dbReference type="AlphaFoldDB" id="A0A9D4N7L2"/>
<evidence type="ECO:0000313" key="3">
    <source>
        <dbReference type="Proteomes" id="UP000828390"/>
    </source>
</evidence>
<comment type="caution">
    <text evidence="2">The sequence shown here is derived from an EMBL/GenBank/DDBJ whole genome shotgun (WGS) entry which is preliminary data.</text>
</comment>
<evidence type="ECO:0000313" key="2">
    <source>
        <dbReference type="EMBL" id="KAH3890510.1"/>
    </source>
</evidence>
<sequence>MAEDGQCVNLVKITNMAILFTLPVELTFVKLETLTPEDFIGFATVLEEYVLTTYALSCEICHTTRSFGYVMMRLAVNSTCPMETLRQIAREMSTTLTYLNVTIGGRLITVPVFANLATFEPQLKPYVTGCEEKVYFVAGLAIPVQDCPSVQLSFANMEQAGITKAEFSKLSFSGCIGMKSNDPNMLNISYFRNISDNCPPSHLEMNASRMYTVCIDSYFRLRNSASSLKWSDLLRFSIAVFVIFNMCLFILTCM</sequence>
<keyword evidence="3" id="KW-1185">Reference proteome</keyword>
<feature type="transmembrane region" description="Helical" evidence="1">
    <location>
        <begin position="233"/>
        <end position="253"/>
    </location>
</feature>
<name>A0A9D4N7L2_DREPO</name>
<organism evidence="2 3">
    <name type="scientific">Dreissena polymorpha</name>
    <name type="common">Zebra mussel</name>
    <name type="synonym">Mytilus polymorpha</name>
    <dbReference type="NCBI Taxonomy" id="45954"/>
    <lineage>
        <taxon>Eukaryota</taxon>
        <taxon>Metazoa</taxon>
        <taxon>Spiralia</taxon>
        <taxon>Lophotrochozoa</taxon>
        <taxon>Mollusca</taxon>
        <taxon>Bivalvia</taxon>
        <taxon>Autobranchia</taxon>
        <taxon>Heteroconchia</taxon>
        <taxon>Euheterodonta</taxon>
        <taxon>Imparidentia</taxon>
        <taxon>Neoheterodontei</taxon>
        <taxon>Myida</taxon>
        <taxon>Dreissenoidea</taxon>
        <taxon>Dreissenidae</taxon>
        <taxon>Dreissena</taxon>
    </lineage>
</organism>
<evidence type="ECO:0000256" key="1">
    <source>
        <dbReference type="SAM" id="Phobius"/>
    </source>
</evidence>
<proteinExistence type="predicted"/>
<dbReference type="Proteomes" id="UP000828390">
    <property type="component" value="Unassembled WGS sequence"/>
</dbReference>
<keyword evidence="1" id="KW-0812">Transmembrane</keyword>
<reference evidence="2" key="1">
    <citation type="journal article" date="2019" name="bioRxiv">
        <title>The Genome of the Zebra Mussel, Dreissena polymorpha: A Resource for Invasive Species Research.</title>
        <authorList>
            <person name="McCartney M.A."/>
            <person name="Auch B."/>
            <person name="Kono T."/>
            <person name="Mallez S."/>
            <person name="Zhang Y."/>
            <person name="Obille A."/>
            <person name="Becker A."/>
            <person name="Abrahante J.E."/>
            <person name="Garbe J."/>
            <person name="Badalamenti J.P."/>
            <person name="Herman A."/>
            <person name="Mangelson H."/>
            <person name="Liachko I."/>
            <person name="Sullivan S."/>
            <person name="Sone E.D."/>
            <person name="Koren S."/>
            <person name="Silverstein K.A.T."/>
            <person name="Beckman K.B."/>
            <person name="Gohl D.M."/>
        </authorList>
    </citation>
    <scope>NUCLEOTIDE SEQUENCE</scope>
    <source>
        <strain evidence="2">Duluth1</strain>
        <tissue evidence="2">Whole animal</tissue>
    </source>
</reference>